<dbReference type="RefSeq" id="WP_369459024.1">
    <property type="nucleotide sequence ID" value="NZ_JBGBDC010000001.1"/>
</dbReference>
<comment type="caution">
    <text evidence="1">The sequence shown here is derived from an EMBL/GenBank/DDBJ whole genome shotgun (WGS) entry which is preliminary data.</text>
</comment>
<name>A0ABV4AY61_9BURK</name>
<gene>
    <name evidence="1" type="ORF">AB7A72_03635</name>
</gene>
<evidence type="ECO:0000313" key="1">
    <source>
        <dbReference type="EMBL" id="MEY2250087.1"/>
    </source>
</evidence>
<dbReference type="EMBL" id="JBGBDC010000001">
    <property type="protein sequence ID" value="MEY2250087.1"/>
    <property type="molecule type" value="Genomic_DNA"/>
</dbReference>
<organism evidence="1 2">
    <name type="scientific">Comamonas sediminis</name>
    <dbReference type="NCBI Taxonomy" id="1783360"/>
    <lineage>
        <taxon>Bacteria</taxon>
        <taxon>Pseudomonadati</taxon>
        <taxon>Pseudomonadota</taxon>
        <taxon>Betaproteobacteria</taxon>
        <taxon>Burkholderiales</taxon>
        <taxon>Comamonadaceae</taxon>
        <taxon>Comamonas</taxon>
    </lineage>
</organism>
<reference evidence="1 2" key="1">
    <citation type="journal article" date="2016" name="Int. J. Syst. Evol. Microbiol.">
        <title>Description of Comamonas sediminis sp. nov., isolated from lagoon sediments.</title>
        <authorList>
            <person name="Subhash Y."/>
            <person name="Bang J.J."/>
            <person name="You T.H."/>
            <person name="Lee S.S."/>
        </authorList>
    </citation>
    <scope>NUCLEOTIDE SEQUENCE [LARGE SCALE GENOMIC DNA]</scope>
    <source>
        <strain evidence="1 2">JCM 31169</strain>
    </source>
</reference>
<accession>A0ABV4AY61</accession>
<evidence type="ECO:0000313" key="2">
    <source>
        <dbReference type="Proteomes" id="UP001562178"/>
    </source>
</evidence>
<keyword evidence="2" id="KW-1185">Reference proteome</keyword>
<protein>
    <submittedName>
        <fullName evidence="1">Uncharacterized protein</fullName>
    </submittedName>
</protein>
<sequence length="204" mass="23671">MSEITSREIEQCVKKGMIDAIYNKHTPKETLLIQTKAAHEIESSSKILSSRLYAKIYNSNLGIELKQAYLSITEEHKNNNRSPSLHSETTEFLETNHPANWEDFQKNLIYQLKFLHDISREAIKTLKKKNTKLGQPPKTERDEFFYQWQSFLARELDLSVDDSTFIASMSWNIYLPNQKLNEDAAIKVVKRQRAKTKGKLGPQP</sequence>
<proteinExistence type="predicted"/>
<dbReference type="Proteomes" id="UP001562178">
    <property type="component" value="Unassembled WGS sequence"/>
</dbReference>